<protein>
    <submittedName>
        <fullName evidence="2">Uncharacterized protein</fullName>
    </submittedName>
</protein>
<feature type="transmembrane region" description="Helical" evidence="1">
    <location>
        <begin position="20"/>
        <end position="41"/>
    </location>
</feature>
<evidence type="ECO:0000256" key="1">
    <source>
        <dbReference type="SAM" id="Phobius"/>
    </source>
</evidence>
<keyword evidence="1" id="KW-0472">Membrane</keyword>
<dbReference type="AlphaFoldDB" id="A0A246HNI0"/>
<keyword evidence="1" id="KW-0812">Transmembrane</keyword>
<proteinExistence type="predicted"/>
<name>A0A246HNI0_STEMA</name>
<comment type="caution">
    <text evidence="2">The sequence shown here is derived from an EMBL/GenBank/DDBJ whole genome shotgun (WGS) entry which is preliminary data.</text>
</comment>
<dbReference type="Proteomes" id="UP000198157">
    <property type="component" value="Unassembled WGS sequence"/>
</dbReference>
<evidence type="ECO:0000313" key="3">
    <source>
        <dbReference type="Proteomes" id="UP000198157"/>
    </source>
</evidence>
<evidence type="ECO:0000313" key="2">
    <source>
        <dbReference type="EMBL" id="OWQ54355.1"/>
    </source>
</evidence>
<accession>A0A246HNI0</accession>
<sequence>MDVVEPLEVLRTSVRRLTLLTIALGVLVAGLAVAVIALSMAPRGTLTVDELHAHRVVVLDDQGVMRVEVGQDAVDAGRRSRTAGVWLYDAKGDERGGMATHEDGLVGLAFDAPVGKGEDHLRDRLSLRVNADGASQVLLTDNLTRGIVGLLSDGTGNGGVETYRWDMDAKLIHRRYITFDQDERQQRPLGEPQAQ</sequence>
<keyword evidence="1" id="KW-1133">Transmembrane helix</keyword>
<organism evidence="2 3">
    <name type="scientific">Stenotrophomonas maltophilia</name>
    <name type="common">Pseudomonas maltophilia</name>
    <name type="synonym">Xanthomonas maltophilia</name>
    <dbReference type="NCBI Taxonomy" id="40324"/>
    <lineage>
        <taxon>Bacteria</taxon>
        <taxon>Pseudomonadati</taxon>
        <taxon>Pseudomonadota</taxon>
        <taxon>Gammaproteobacteria</taxon>
        <taxon>Lysobacterales</taxon>
        <taxon>Lysobacteraceae</taxon>
        <taxon>Stenotrophomonas</taxon>
        <taxon>Stenotrophomonas maltophilia group</taxon>
    </lineage>
</organism>
<reference evidence="2 3" key="1">
    <citation type="submission" date="2017-06" db="EMBL/GenBank/DDBJ databases">
        <authorList>
            <person name="Kim H.J."/>
            <person name="Triplett B.A."/>
        </authorList>
    </citation>
    <scope>NUCLEOTIDE SEQUENCE [LARGE SCALE GENOMIC DNA]</scope>
    <source>
        <strain evidence="2 3">13146</strain>
    </source>
</reference>
<gene>
    <name evidence="2" type="ORF">CEE60_08130</name>
</gene>
<dbReference type="OrthoDB" id="6050463at2"/>
<dbReference type="EMBL" id="NIVS01000019">
    <property type="protein sequence ID" value="OWQ54355.1"/>
    <property type="molecule type" value="Genomic_DNA"/>
</dbReference>